<dbReference type="EC" id="2.3.2.27" evidence="2"/>
<proteinExistence type="predicted"/>
<dbReference type="GO" id="GO:0061630">
    <property type="term" value="F:ubiquitin protein ligase activity"/>
    <property type="evidence" value="ECO:0007669"/>
    <property type="project" value="UniProtKB-EC"/>
</dbReference>
<gene>
    <name evidence="4" type="primary">PUB35_0</name>
    <name evidence="4" type="ORF">CK203_046130</name>
</gene>
<evidence type="ECO:0000256" key="1">
    <source>
        <dbReference type="ARBA" id="ARBA00000900"/>
    </source>
</evidence>
<dbReference type="PANTHER" id="PTHR45647">
    <property type="entry name" value="OS02G0152300 PROTEIN"/>
    <property type="match status" value="1"/>
</dbReference>
<dbReference type="AlphaFoldDB" id="A0A438HNZ2"/>
<comment type="caution">
    <text evidence="4">The sequence shown here is derived from an EMBL/GenBank/DDBJ whole genome shotgun (WGS) entry which is preliminary data.</text>
</comment>
<dbReference type="Proteomes" id="UP000288805">
    <property type="component" value="Unassembled WGS sequence"/>
</dbReference>
<dbReference type="PANTHER" id="PTHR45647:SF15">
    <property type="entry name" value="U-BOX DOMAIN-CONTAINING PROTEIN 35"/>
    <property type="match status" value="1"/>
</dbReference>
<dbReference type="CDD" id="cd01989">
    <property type="entry name" value="USP_STK_Ubox_N"/>
    <property type="match status" value="1"/>
</dbReference>
<dbReference type="InterPro" id="IPR051348">
    <property type="entry name" value="U-box_ubiquitin_ligases"/>
</dbReference>
<evidence type="ECO:0000313" key="5">
    <source>
        <dbReference type="Proteomes" id="UP000288805"/>
    </source>
</evidence>
<evidence type="ECO:0000313" key="4">
    <source>
        <dbReference type="EMBL" id="RVW86225.1"/>
    </source>
</evidence>
<comment type="catalytic activity">
    <reaction evidence="1">
        <text>S-ubiquitinyl-[E2 ubiquitin-conjugating enzyme]-L-cysteine + [acceptor protein]-L-lysine = [E2 ubiquitin-conjugating enzyme]-L-cysteine + N(6)-ubiquitinyl-[acceptor protein]-L-lysine.</text>
        <dbReference type="EC" id="2.3.2.27"/>
    </reaction>
</comment>
<reference evidence="4 5" key="1">
    <citation type="journal article" date="2018" name="PLoS Genet.">
        <title>Population sequencing reveals clonal diversity and ancestral inbreeding in the grapevine cultivar Chardonnay.</title>
        <authorList>
            <person name="Roach M.J."/>
            <person name="Johnson D.L."/>
            <person name="Bohlmann J."/>
            <person name="van Vuuren H.J."/>
            <person name="Jones S.J."/>
            <person name="Pretorius I.S."/>
            <person name="Schmidt S.A."/>
            <person name="Borneman A.R."/>
        </authorList>
    </citation>
    <scope>NUCLEOTIDE SEQUENCE [LARGE SCALE GENOMIC DNA]</scope>
    <source>
        <strain evidence="5">cv. Chardonnay</strain>
        <tissue evidence="4">Leaf</tissue>
    </source>
</reference>
<evidence type="ECO:0000256" key="3">
    <source>
        <dbReference type="ARBA" id="ARBA00022786"/>
    </source>
</evidence>
<organism evidence="4 5">
    <name type="scientific">Vitis vinifera</name>
    <name type="common">Grape</name>
    <dbReference type="NCBI Taxonomy" id="29760"/>
    <lineage>
        <taxon>Eukaryota</taxon>
        <taxon>Viridiplantae</taxon>
        <taxon>Streptophyta</taxon>
        <taxon>Embryophyta</taxon>
        <taxon>Tracheophyta</taxon>
        <taxon>Spermatophyta</taxon>
        <taxon>Magnoliopsida</taxon>
        <taxon>eudicotyledons</taxon>
        <taxon>Gunneridae</taxon>
        <taxon>Pentapetalae</taxon>
        <taxon>rosids</taxon>
        <taxon>Vitales</taxon>
        <taxon>Vitaceae</taxon>
        <taxon>Viteae</taxon>
        <taxon>Vitis</taxon>
    </lineage>
</organism>
<evidence type="ECO:0000256" key="2">
    <source>
        <dbReference type="ARBA" id="ARBA00012483"/>
    </source>
</evidence>
<name>A0A438HNZ2_VITVI</name>
<dbReference type="EMBL" id="QGNW01000196">
    <property type="protein sequence ID" value="RVW86225.1"/>
    <property type="molecule type" value="Genomic_DNA"/>
</dbReference>
<sequence>MEAKEIIEEKQELALALPLPSTIAVAINGKKKANMLLVGNSIPLSQVRDDVAEAYLEEMGWQTSEMLLPYKTMFLHKKVQVDVVVIESDDVAKAIAEEIAKSTIHKLVIGASSSGMFSRKVKGQSLSLRISECTPSFCTVYTVSKGQLSSVRPSDSDKMEALKRTVVTQVLPPVLQVTLPAHMQVFCGFIFSFSFSFTTNATLSSSFNYNRTLLHTRTGSIETNSSRRQSLDIREEESFMSPCPSNSDIGYAPSQVSSARSFLTDDQSWISDQASSSDALQSPRQEVREFLVGN</sequence>
<accession>A0A438HNZ2</accession>
<protein>
    <recommendedName>
        <fullName evidence="2">RING-type E3 ubiquitin transferase</fullName>
        <ecNumber evidence="2">2.3.2.27</ecNumber>
    </recommendedName>
</protein>
<keyword evidence="3" id="KW-0833">Ubl conjugation pathway</keyword>